<dbReference type="Proteomes" id="UP000050794">
    <property type="component" value="Unassembled WGS sequence"/>
</dbReference>
<dbReference type="EMBL" id="UYWY01023167">
    <property type="protein sequence ID" value="VDM47204.1"/>
    <property type="molecule type" value="Genomic_DNA"/>
</dbReference>
<reference evidence="4" key="1">
    <citation type="submission" date="2016-06" db="UniProtKB">
        <authorList>
            <consortium name="WormBaseParasite"/>
        </authorList>
    </citation>
    <scope>IDENTIFICATION</scope>
</reference>
<evidence type="ECO:0000313" key="3">
    <source>
        <dbReference type="Proteomes" id="UP000050794"/>
    </source>
</evidence>
<accession>A0A183V563</accession>
<protein>
    <submittedName>
        <fullName evidence="4">Transposase</fullName>
    </submittedName>
</protein>
<gene>
    <name evidence="2" type="ORF">TCNE_LOCUS15883</name>
</gene>
<evidence type="ECO:0000256" key="1">
    <source>
        <dbReference type="SAM" id="MobiDB-lite"/>
    </source>
</evidence>
<dbReference type="WBParaSite" id="TCNE_0001588401-mRNA-1">
    <property type="protein sequence ID" value="TCNE_0001588401-mRNA-1"/>
    <property type="gene ID" value="TCNE_0001588401"/>
</dbReference>
<evidence type="ECO:0000313" key="4">
    <source>
        <dbReference type="WBParaSite" id="TCNE_0001588401-mRNA-1"/>
    </source>
</evidence>
<dbReference type="AlphaFoldDB" id="A0A183V563"/>
<name>A0A183V563_TOXCA</name>
<keyword evidence="3" id="KW-1185">Reference proteome</keyword>
<feature type="compositionally biased region" description="Polar residues" evidence="1">
    <location>
        <begin position="1"/>
        <end position="13"/>
    </location>
</feature>
<organism evidence="3 4">
    <name type="scientific">Toxocara canis</name>
    <name type="common">Canine roundworm</name>
    <dbReference type="NCBI Taxonomy" id="6265"/>
    <lineage>
        <taxon>Eukaryota</taxon>
        <taxon>Metazoa</taxon>
        <taxon>Ecdysozoa</taxon>
        <taxon>Nematoda</taxon>
        <taxon>Chromadorea</taxon>
        <taxon>Rhabditida</taxon>
        <taxon>Spirurina</taxon>
        <taxon>Ascaridomorpha</taxon>
        <taxon>Ascaridoidea</taxon>
        <taxon>Toxocaridae</taxon>
        <taxon>Toxocara</taxon>
    </lineage>
</organism>
<feature type="region of interest" description="Disordered" evidence="1">
    <location>
        <begin position="1"/>
        <end position="22"/>
    </location>
</feature>
<reference evidence="2 3" key="2">
    <citation type="submission" date="2018-11" db="EMBL/GenBank/DDBJ databases">
        <authorList>
            <consortium name="Pathogen Informatics"/>
        </authorList>
    </citation>
    <scope>NUCLEOTIDE SEQUENCE [LARGE SCALE GENOMIC DNA]</scope>
</reference>
<sequence length="73" mass="8425">MFFKSNAEQSANKGSVEHSPVSPVLSLDGYLKKHSVQYFGTNKLLVFKNMRLLLVASKHYNVQRQYSRYEKGE</sequence>
<proteinExistence type="predicted"/>
<evidence type="ECO:0000313" key="2">
    <source>
        <dbReference type="EMBL" id="VDM47204.1"/>
    </source>
</evidence>